<dbReference type="InterPro" id="IPR011610">
    <property type="entry name" value="SAM_mthyl_Trfase_ML2640-like"/>
</dbReference>
<accession>A0A523UR14</accession>
<name>A0A523UR14_UNCT6</name>
<dbReference type="EC" id="2.1.1.-" evidence="4"/>
<evidence type="ECO:0000256" key="4">
    <source>
        <dbReference type="RuleBase" id="RU362030"/>
    </source>
</evidence>
<gene>
    <name evidence="5" type="ORF">E3J62_09485</name>
</gene>
<dbReference type="GO" id="GO:0008168">
    <property type="term" value="F:methyltransferase activity"/>
    <property type="evidence" value="ECO:0007669"/>
    <property type="project" value="UniProtKB-UniRule"/>
</dbReference>
<evidence type="ECO:0000256" key="1">
    <source>
        <dbReference type="ARBA" id="ARBA00008138"/>
    </source>
</evidence>
<organism evidence="5 6">
    <name type="scientific">candidate division TA06 bacterium</name>
    <dbReference type="NCBI Taxonomy" id="2250710"/>
    <lineage>
        <taxon>Bacteria</taxon>
        <taxon>Bacteria division TA06</taxon>
    </lineage>
</organism>
<evidence type="ECO:0000313" key="6">
    <source>
        <dbReference type="Proteomes" id="UP000315525"/>
    </source>
</evidence>
<dbReference type="PANTHER" id="PTHR43619:SF2">
    <property type="entry name" value="S-ADENOSYL-L-METHIONINE-DEPENDENT METHYLTRANSFERASES SUPERFAMILY PROTEIN"/>
    <property type="match status" value="1"/>
</dbReference>
<reference evidence="5 6" key="1">
    <citation type="submission" date="2019-03" db="EMBL/GenBank/DDBJ databases">
        <title>Metabolic potential of uncultured bacteria and archaea associated with petroleum seepage in deep-sea sediments.</title>
        <authorList>
            <person name="Dong X."/>
            <person name="Hubert C."/>
        </authorList>
    </citation>
    <scope>NUCLEOTIDE SEQUENCE [LARGE SCALE GENOMIC DNA]</scope>
    <source>
        <strain evidence="5">E44_bin18</strain>
    </source>
</reference>
<dbReference type="NCBIfam" id="TIGR00027">
    <property type="entry name" value="mthyl_TIGR00027"/>
    <property type="match status" value="1"/>
</dbReference>
<dbReference type="Gene3D" id="3.40.50.150">
    <property type="entry name" value="Vaccinia Virus protein VP39"/>
    <property type="match status" value="1"/>
</dbReference>
<sequence>MAQKAAETGSGPTTIVAIEQYFPEGTRIINDDLAYRILPLGMRAYVRLMRFSWTRDWLVRAAERRTPGIWAMVVCRKRYIDEKVADAVDGQAETVVNLGVGFDTQAYRLPALAKVPVWEVDQPENIDAKRSRLRKVLGGVPAHVTLVPIDFDREELGSVLASHGYADDTKTFFILEGVTQYLTEAGIQTTFDFLAKAPAGSRLAFTYIRKDFIDGKVIYGQEYLYKRMLLNDKIWFFGIDPEDVADFLGVYGWRVLEHLGYEELAERYVKPTGRKLVSMLPERMVYAEKL</sequence>
<dbReference type="SUPFAM" id="SSF53335">
    <property type="entry name" value="S-adenosyl-L-methionine-dependent methyltransferases"/>
    <property type="match status" value="1"/>
</dbReference>
<dbReference type="InterPro" id="IPR007213">
    <property type="entry name" value="Ppm1/Ppm2/Tcmp"/>
</dbReference>
<dbReference type="EMBL" id="SOJN01000110">
    <property type="protein sequence ID" value="TET44761.1"/>
    <property type="molecule type" value="Genomic_DNA"/>
</dbReference>
<protein>
    <recommendedName>
        <fullName evidence="4">S-adenosyl-L-methionine-dependent methyltransferase</fullName>
        <ecNumber evidence="4">2.1.1.-</ecNumber>
    </recommendedName>
</protein>
<comment type="function">
    <text evidence="4">Exhibits S-adenosyl-L-methionine-dependent methyltransferase activity.</text>
</comment>
<keyword evidence="3 5" id="KW-0808">Transferase</keyword>
<keyword evidence="2 4" id="KW-0489">Methyltransferase</keyword>
<dbReference type="GO" id="GO:0032259">
    <property type="term" value="P:methylation"/>
    <property type="evidence" value="ECO:0007669"/>
    <property type="project" value="UniProtKB-KW"/>
</dbReference>
<evidence type="ECO:0000256" key="2">
    <source>
        <dbReference type="ARBA" id="ARBA00022603"/>
    </source>
</evidence>
<proteinExistence type="inferred from homology"/>
<dbReference type="Proteomes" id="UP000315525">
    <property type="component" value="Unassembled WGS sequence"/>
</dbReference>
<dbReference type="InterPro" id="IPR029063">
    <property type="entry name" value="SAM-dependent_MTases_sf"/>
</dbReference>
<dbReference type="Pfam" id="PF04072">
    <property type="entry name" value="LCM"/>
    <property type="match status" value="1"/>
</dbReference>
<comment type="caution">
    <text evidence="5">The sequence shown here is derived from an EMBL/GenBank/DDBJ whole genome shotgun (WGS) entry which is preliminary data.</text>
</comment>
<comment type="similarity">
    <text evidence="1 4">Belongs to the UPF0677 family.</text>
</comment>
<dbReference type="PANTHER" id="PTHR43619">
    <property type="entry name" value="S-ADENOSYL-L-METHIONINE-DEPENDENT METHYLTRANSFERASE YKTD-RELATED"/>
    <property type="match status" value="1"/>
</dbReference>
<keyword evidence="4" id="KW-0949">S-adenosyl-L-methionine</keyword>
<evidence type="ECO:0000313" key="5">
    <source>
        <dbReference type="EMBL" id="TET44761.1"/>
    </source>
</evidence>
<evidence type="ECO:0000256" key="3">
    <source>
        <dbReference type="ARBA" id="ARBA00022679"/>
    </source>
</evidence>
<dbReference type="AlphaFoldDB" id="A0A523UR14"/>